<proteinExistence type="predicted"/>
<name>A0A0S2IUY9_LEPBO</name>
<gene>
    <name evidence="1" type="ORF">LBBP_03258</name>
</gene>
<evidence type="ECO:0000313" key="1">
    <source>
        <dbReference type="EMBL" id="ALO27458.1"/>
    </source>
</evidence>
<reference evidence="1 2" key="1">
    <citation type="journal article" date="2015" name="PLoS Negl. Trop. Dis.">
        <title>Distribution of Plasmids in Distinct Leptospira Pathogenic Species.</title>
        <authorList>
            <person name="Wang Y."/>
            <person name="Zhuang X."/>
            <person name="Zhong Y."/>
            <person name="Zhang C."/>
            <person name="Zhang Y."/>
            <person name="Zeng L."/>
            <person name="Zhu Y."/>
            <person name="He P."/>
            <person name="Dong K."/>
            <person name="Pal U."/>
            <person name="Guo X."/>
            <person name="Qin J."/>
        </authorList>
    </citation>
    <scope>NUCLEOTIDE SEQUENCE [LARGE SCALE GENOMIC DNA]</scope>
    <source>
        <strain evidence="1 2">56604</strain>
    </source>
</reference>
<dbReference type="AlphaFoldDB" id="A0A0S2IUY9"/>
<protein>
    <submittedName>
        <fullName evidence="1">Uncharacterized protein</fullName>
    </submittedName>
</protein>
<evidence type="ECO:0000313" key="2">
    <source>
        <dbReference type="Proteomes" id="UP000058857"/>
    </source>
</evidence>
<dbReference type="EMBL" id="CP012029">
    <property type="protein sequence ID" value="ALO27458.1"/>
    <property type="molecule type" value="Genomic_DNA"/>
</dbReference>
<accession>A0A0S2IUY9</accession>
<dbReference type="Proteomes" id="UP000058857">
    <property type="component" value="Chromosome 1"/>
</dbReference>
<dbReference type="PATRIC" id="fig|280505.15.peg.3179"/>
<organism evidence="1">
    <name type="scientific">Leptospira borgpetersenii serovar Ballum</name>
    <dbReference type="NCBI Taxonomy" id="280505"/>
    <lineage>
        <taxon>Bacteria</taxon>
        <taxon>Pseudomonadati</taxon>
        <taxon>Spirochaetota</taxon>
        <taxon>Spirochaetia</taxon>
        <taxon>Leptospirales</taxon>
        <taxon>Leptospiraceae</taxon>
        <taxon>Leptospira</taxon>
    </lineage>
</organism>
<sequence>MRFVPYFLIYTLQILECNDLKIFPKKQNLFIQMNRIIRKFFIKA</sequence>